<proteinExistence type="predicted"/>
<protein>
    <submittedName>
        <fullName evidence="2">Uncharacterized protein</fullName>
    </submittedName>
</protein>
<dbReference type="RefSeq" id="XP_060356612.1">
    <property type="nucleotide sequence ID" value="XM_060485755.1"/>
</dbReference>
<evidence type="ECO:0000256" key="1">
    <source>
        <dbReference type="SAM" id="MobiDB-lite"/>
    </source>
</evidence>
<dbReference type="Proteomes" id="UP001241169">
    <property type="component" value="Unassembled WGS sequence"/>
</dbReference>
<sequence>MVGHTDASETCSSPQLSSRSAVTRGVRRKPPKASTVLLPSAENDDKVAPKRAREAQASALLAQFTVFPTWCLARGRPTGNNPPLTITPHLGHLRTGISSSERASRWLLLMCTAYARTSPKLSWSHLAWLLQASCSSGFQQRRGANYR</sequence>
<dbReference type="GeneID" id="85369654"/>
<name>A0ABQ9T745_9PEZI</name>
<evidence type="ECO:0000313" key="2">
    <source>
        <dbReference type="EMBL" id="KAK1547499.1"/>
    </source>
</evidence>
<keyword evidence="3" id="KW-1185">Reference proteome</keyword>
<evidence type="ECO:0000313" key="3">
    <source>
        <dbReference type="Proteomes" id="UP001241169"/>
    </source>
</evidence>
<comment type="caution">
    <text evidence="2">The sequence shown here is derived from an EMBL/GenBank/DDBJ whole genome shotgun (WGS) entry which is preliminary data.</text>
</comment>
<reference evidence="2 3" key="1">
    <citation type="submission" date="2016-10" db="EMBL/GenBank/DDBJ databases">
        <title>The genome sequence of Colletotrichum fioriniae PJ7.</title>
        <authorList>
            <person name="Baroncelli R."/>
        </authorList>
    </citation>
    <scope>NUCLEOTIDE SEQUENCE [LARGE SCALE GENOMIC DNA]</scope>
    <source>
        <strain evidence="2 3">IMI 384185</strain>
    </source>
</reference>
<dbReference type="EMBL" id="MOPA01000001">
    <property type="protein sequence ID" value="KAK1547499.1"/>
    <property type="molecule type" value="Genomic_DNA"/>
</dbReference>
<accession>A0ABQ9T745</accession>
<feature type="compositionally biased region" description="Polar residues" evidence="1">
    <location>
        <begin position="8"/>
        <end position="21"/>
    </location>
</feature>
<feature type="region of interest" description="Disordered" evidence="1">
    <location>
        <begin position="1"/>
        <end position="51"/>
    </location>
</feature>
<organism evidence="2 3">
    <name type="scientific">Colletotrichum paranaense</name>
    <dbReference type="NCBI Taxonomy" id="1914294"/>
    <lineage>
        <taxon>Eukaryota</taxon>
        <taxon>Fungi</taxon>
        <taxon>Dikarya</taxon>
        <taxon>Ascomycota</taxon>
        <taxon>Pezizomycotina</taxon>
        <taxon>Sordariomycetes</taxon>
        <taxon>Hypocreomycetidae</taxon>
        <taxon>Glomerellales</taxon>
        <taxon>Glomerellaceae</taxon>
        <taxon>Colletotrichum</taxon>
        <taxon>Colletotrichum acutatum species complex</taxon>
    </lineage>
</organism>
<gene>
    <name evidence="2" type="ORF">CPAR01_01466</name>
</gene>